<evidence type="ECO:0000256" key="1">
    <source>
        <dbReference type="SAM" id="SignalP"/>
    </source>
</evidence>
<comment type="caution">
    <text evidence="2">The sequence shown here is derived from an EMBL/GenBank/DDBJ whole genome shotgun (WGS) entry which is preliminary data.</text>
</comment>
<name>A0ABW6PUM5_9NOCA</name>
<evidence type="ECO:0000313" key="2">
    <source>
        <dbReference type="EMBL" id="MFF0546127.1"/>
    </source>
</evidence>
<dbReference type="RefSeq" id="WP_043660397.1">
    <property type="nucleotide sequence ID" value="NZ_JBIAMX010000018.1"/>
</dbReference>
<feature type="chain" id="PRO_5046913280" description="DUF3060 domain-containing protein" evidence="1">
    <location>
        <begin position="21"/>
        <end position="110"/>
    </location>
</feature>
<reference evidence="2 3" key="1">
    <citation type="submission" date="2024-10" db="EMBL/GenBank/DDBJ databases">
        <title>The Natural Products Discovery Center: Release of the First 8490 Sequenced Strains for Exploring Actinobacteria Biosynthetic Diversity.</title>
        <authorList>
            <person name="Kalkreuter E."/>
            <person name="Kautsar S.A."/>
            <person name="Yang D."/>
            <person name="Bader C.D."/>
            <person name="Teijaro C.N."/>
            <person name="Fluegel L."/>
            <person name="Davis C.M."/>
            <person name="Simpson J.R."/>
            <person name="Lauterbach L."/>
            <person name="Steele A.D."/>
            <person name="Gui C."/>
            <person name="Meng S."/>
            <person name="Li G."/>
            <person name="Viehrig K."/>
            <person name="Ye F."/>
            <person name="Su P."/>
            <person name="Kiefer A.F."/>
            <person name="Nichols A."/>
            <person name="Cepeda A.J."/>
            <person name="Yan W."/>
            <person name="Fan B."/>
            <person name="Jiang Y."/>
            <person name="Adhikari A."/>
            <person name="Zheng C.-J."/>
            <person name="Schuster L."/>
            <person name="Cowan T.M."/>
            <person name="Smanski M.J."/>
            <person name="Chevrette M.G."/>
            <person name="De Carvalho L.P.S."/>
            <person name="Shen B."/>
        </authorList>
    </citation>
    <scope>NUCLEOTIDE SEQUENCE [LARGE SCALE GENOMIC DNA]</scope>
    <source>
        <strain evidence="2 3">NPDC004045</strain>
    </source>
</reference>
<keyword evidence="1" id="KW-0732">Signal</keyword>
<accession>A0ABW6PUM5</accession>
<feature type="signal peptide" evidence="1">
    <location>
        <begin position="1"/>
        <end position="20"/>
    </location>
</feature>
<dbReference type="EMBL" id="JBIAMX010000018">
    <property type="protein sequence ID" value="MFF0546127.1"/>
    <property type="molecule type" value="Genomic_DNA"/>
</dbReference>
<keyword evidence="3" id="KW-1185">Reference proteome</keyword>
<evidence type="ECO:0000313" key="3">
    <source>
        <dbReference type="Proteomes" id="UP001601444"/>
    </source>
</evidence>
<dbReference type="Proteomes" id="UP001601444">
    <property type="component" value="Unassembled WGS sequence"/>
</dbReference>
<dbReference type="PROSITE" id="PS51257">
    <property type="entry name" value="PROKAR_LIPOPROTEIN"/>
    <property type="match status" value="1"/>
</dbReference>
<gene>
    <name evidence="2" type="ORF">ACFYTF_25140</name>
</gene>
<protein>
    <recommendedName>
        <fullName evidence="4">DUF3060 domain-containing protein</fullName>
    </recommendedName>
</protein>
<sequence>MNIRRLIATPVLAAAVVLGAAACTIEGQGTRTECTASGCTITFDRGVEAKANVLGVDAELRAVDGDNVTLRVAGQDLVVPVGQTEASGNTQVRVQEVTADKVVVVLSTGL</sequence>
<organism evidence="2 3">
    <name type="scientific">Nocardia thailandica</name>
    <dbReference type="NCBI Taxonomy" id="257275"/>
    <lineage>
        <taxon>Bacteria</taxon>
        <taxon>Bacillati</taxon>
        <taxon>Actinomycetota</taxon>
        <taxon>Actinomycetes</taxon>
        <taxon>Mycobacteriales</taxon>
        <taxon>Nocardiaceae</taxon>
        <taxon>Nocardia</taxon>
    </lineage>
</organism>
<proteinExistence type="predicted"/>
<evidence type="ECO:0008006" key="4">
    <source>
        <dbReference type="Google" id="ProtNLM"/>
    </source>
</evidence>